<name>A0ABP8IQF9_9BACT</name>
<protein>
    <submittedName>
        <fullName evidence="1">Uncharacterized protein</fullName>
    </submittedName>
</protein>
<evidence type="ECO:0000313" key="1">
    <source>
        <dbReference type="EMBL" id="GAA4365824.1"/>
    </source>
</evidence>
<accession>A0ABP8IQF9</accession>
<dbReference type="RefSeq" id="WP_345237552.1">
    <property type="nucleotide sequence ID" value="NZ_BAABGZ010000075.1"/>
</dbReference>
<proteinExistence type="predicted"/>
<comment type="caution">
    <text evidence="1">The sequence shown here is derived from an EMBL/GenBank/DDBJ whole genome shotgun (WGS) entry which is preliminary data.</text>
</comment>
<keyword evidence="2" id="KW-1185">Reference proteome</keyword>
<dbReference type="EMBL" id="BAABGZ010000075">
    <property type="protein sequence ID" value="GAA4365824.1"/>
    <property type="molecule type" value="Genomic_DNA"/>
</dbReference>
<reference evidence="2" key="1">
    <citation type="journal article" date="2019" name="Int. J. Syst. Evol. Microbiol.">
        <title>The Global Catalogue of Microorganisms (GCM) 10K type strain sequencing project: providing services to taxonomists for standard genome sequencing and annotation.</title>
        <authorList>
            <consortium name="The Broad Institute Genomics Platform"/>
            <consortium name="The Broad Institute Genome Sequencing Center for Infectious Disease"/>
            <person name="Wu L."/>
            <person name="Ma J."/>
        </authorList>
    </citation>
    <scope>NUCLEOTIDE SEQUENCE [LARGE SCALE GENOMIC DNA]</scope>
    <source>
        <strain evidence="2">JCM 17923</strain>
    </source>
</reference>
<evidence type="ECO:0000313" key="2">
    <source>
        <dbReference type="Proteomes" id="UP001501153"/>
    </source>
</evidence>
<organism evidence="1 2">
    <name type="scientific">Hymenobacter saemangeumensis</name>
    <dbReference type="NCBI Taxonomy" id="1084522"/>
    <lineage>
        <taxon>Bacteria</taxon>
        <taxon>Pseudomonadati</taxon>
        <taxon>Bacteroidota</taxon>
        <taxon>Cytophagia</taxon>
        <taxon>Cytophagales</taxon>
        <taxon>Hymenobacteraceae</taxon>
        <taxon>Hymenobacter</taxon>
    </lineage>
</organism>
<dbReference type="Proteomes" id="UP001501153">
    <property type="component" value="Unassembled WGS sequence"/>
</dbReference>
<gene>
    <name evidence="1" type="ORF">GCM10023185_36420</name>
</gene>
<sequence length="159" mass="18023">MQLPTPLILEDWEDYLTGLHPEPGPTLPFRLVVEVESWPHEAADLFQRASPARPYPHSTGASPDERTRMRWALNSMRSYLTEKLEALVQRYYAVSGHLPLPSDEFIVTADAEEDRRWAGVYAVKKRIAGYSADNTVLVRLIVAELEWQEGVTGFSHSST</sequence>